<dbReference type="WBParaSite" id="HNAJ_0001023001-mRNA-1">
    <property type="protein sequence ID" value="HNAJ_0001023001-mRNA-1"/>
    <property type="gene ID" value="HNAJ_0001023001"/>
</dbReference>
<keyword evidence="5 6" id="KW-0472">Membrane</keyword>
<dbReference type="GO" id="GO:0070072">
    <property type="term" value="P:vacuolar proton-transporting V-type ATPase complex assembly"/>
    <property type="evidence" value="ECO:0007669"/>
    <property type="project" value="InterPro"/>
</dbReference>
<evidence type="ECO:0000256" key="6">
    <source>
        <dbReference type="SAM" id="Phobius"/>
    </source>
</evidence>
<gene>
    <name evidence="7" type="ORF">HNAJ_LOCUS10225</name>
</gene>
<dbReference type="GO" id="GO:0005789">
    <property type="term" value="C:endoplasmic reticulum membrane"/>
    <property type="evidence" value="ECO:0007669"/>
    <property type="project" value="UniProtKB-SubCell"/>
</dbReference>
<evidence type="ECO:0000256" key="2">
    <source>
        <dbReference type="ARBA" id="ARBA00022692"/>
    </source>
</evidence>
<organism evidence="9">
    <name type="scientific">Rodentolepis nana</name>
    <name type="common">Dwarf tapeworm</name>
    <name type="synonym">Hymenolepis nana</name>
    <dbReference type="NCBI Taxonomy" id="102285"/>
    <lineage>
        <taxon>Eukaryota</taxon>
        <taxon>Metazoa</taxon>
        <taxon>Spiralia</taxon>
        <taxon>Lophotrochozoa</taxon>
        <taxon>Platyhelminthes</taxon>
        <taxon>Cestoda</taxon>
        <taxon>Eucestoda</taxon>
        <taxon>Cyclophyllidea</taxon>
        <taxon>Hymenolepididae</taxon>
        <taxon>Rodentolepis</taxon>
    </lineage>
</organism>
<dbReference type="PANTHER" id="PTHR31394">
    <property type="entry name" value="TRANSMEMBRANE PROTEIN 199"/>
    <property type="match status" value="1"/>
</dbReference>
<dbReference type="AlphaFoldDB" id="A0A0R3TRK9"/>
<evidence type="ECO:0000256" key="1">
    <source>
        <dbReference type="ARBA" id="ARBA00004477"/>
    </source>
</evidence>
<sequence>MADPYAHIDIKLTEAIFSFVKRALSFKILPPNLRTKLENIKPDSQIIKFSILLEAHNTLKDLNASGLTPLWKLTLESSEIVLPQPYIPPRSIVVEQRVETLKKKFANMEYGRMTSTLPPLGVSTKYRSTGFDEVRCMKRQVTMVVNFAVVVICSFAFGYFLCDMFGQSNTSTVQRIATGFVLALLVFFADLYFLVKNVDAADSTQNLINTKRT</sequence>
<dbReference type="Proteomes" id="UP000278807">
    <property type="component" value="Unassembled WGS sequence"/>
</dbReference>
<dbReference type="Pfam" id="PF11712">
    <property type="entry name" value="Vma12"/>
    <property type="match status" value="1"/>
</dbReference>
<feature type="transmembrane region" description="Helical" evidence="6">
    <location>
        <begin position="173"/>
        <end position="195"/>
    </location>
</feature>
<dbReference type="PANTHER" id="PTHR31394:SF1">
    <property type="entry name" value="TRANSMEMBRANE PROTEIN 199"/>
    <property type="match status" value="1"/>
</dbReference>
<evidence type="ECO:0000313" key="7">
    <source>
        <dbReference type="EMBL" id="VDO07468.1"/>
    </source>
</evidence>
<evidence type="ECO:0000256" key="3">
    <source>
        <dbReference type="ARBA" id="ARBA00022824"/>
    </source>
</evidence>
<comment type="subcellular location">
    <subcellularLocation>
        <location evidence="1">Endoplasmic reticulum membrane</location>
        <topology evidence="1">Multi-pass membrane protein</topology>
    </subcellularLocation>
</comment>
<evidence type="ECO:0000313" key="9">
    <source>
        <dbReference type="WBParaSite" id="HNAJ_0001023001-mRNA-1"/>
    </source>
</evidence>
<keyword evidence="2 6" id="KW-0812">Transmembrane</keyword>
<dbReference type="OrthoDB" id="19981at2759"/>
<feature type="transmembrane region" description="Helical" evidence="6">
    <location>
        <begin position="141"/>
        <end position="161"/>
    </location>
</feature>
<evidence type="ECO:0000256" key="5">
    <source>
        <dbReference type="ARBA" id="ARBA00023136"/>
    </source>
</evidence>
<evidence type="ECO:0000313" key="8">
    <source>
        <dbReference type="Proteomes" id="UP000278807"/>
    </source>
</evidence>
<protein>
    <submittedName>
        <fullName evidence="9">Transmembrane protein</fullName>
    </submittedName>
</protein>
<evidence type="ECO:0000256" key="4">
    <source>
        <dbReference type="ARBA" id="ARBA00022989"/>
    </source>
</evidence>
<proteinExistence type="predicted"/>
<dbReference type="EMBL" id="UZAE01012941">
    <property type="protein sequence ID" value="VDO07468.1"/>
    <property type="molecule type" value="Genomic_DNA"/>
</dbReference>
<keyword evidence="4 6" id="KW-1133">Transmembrane helix</keyword>
<reference evidence="9" key="1">
    <citation type="submission" date="2017-02" db="UniProtKB">
        <authorList>
            <consortium name="WormBaseParasite"/>
        </authorList>
    </citation>
    <scope>IDENTIFICATION</scope>
</reference>
<reference evidence="7 8" key="2">
    <citation type="submission" date="2018-11" db="EMBL/GenBank/DDBJ databases">
        <authorList>
            <consortium name="Pathogen Informatics"/>
        </authorList>
    </citation>
    <scope>NUCLEOTIDE SEQUENCE [LARGE SCALE GENOMIC DNA]</scope>
</reference>
<name>A0A0R3TRK9_RODNA</name>
<keyword evidence="8" id="KW-1185">Reference proteome</keyword>
<dbReference type="STRING" id="102285.A0A0R3TRK9"/>
<dbReference type="InterPro" id="IPR021013">
    <property type="entry name" value="ATPase_Vma12"/>
</dbReference>
<accession>A0A0R3TRK9</accession>
<keyword evidence="3" id="KW-0256">Endoplasmic reticulum</keyword>